<dbReference type="EMBL" id="SNYF01000005">
    <property type="protein sequence ID" value="TDQ18611.1"/>
    <property type="molecule type" value="Genomic_DNA"/>
</dbReference>
<comment type="caution">
    <text evidence="2">The sequence shown here is derived from an EMBL/GenBank/DDBJ whole genome shotgun (WGS) entry which is preliminary data.</text>
</comment>
<keyword evidence="3" id="KW-1185">Reference proteome</keyword>
<evidence type="ECO:0000313" key="2">
    <source>
        <dbReference type="EMBL" id="TDQ18611.1"/>
    </source>
</evidence>
<accession>A0A4R6T7G9</accession>
<feature type="region of interest" description="Disordered" evidence="1">
    <location>
        <begin position="1"/>
        <end position="21"/>
    </location>
</feature>
<name>A0A4R6T7G9_9BACT</name>
<dbReference type="Proteomes" id="UP000294535">
    <property type="component" value="Unassembled WGS sequence"/>
</dbReference>
<sequence length="55" mass="6266">MKKNRVQKNNGEQEVTSDKLTTKKITAEEAKLIDAFLENTDLSKYRLTRSPVVQG</sequence>
<dbReference type="AlphaFoldDB" id="A0A4R6T7G9"/>
<organism evidence="2 3">
    <name type="scientific">Algoriphagus boseongensis</name>
    <dbReference type="NCBI Taxonomy" id="1442587"/>
    <lineage>
        <taxon>Bacteria</taxon>
        <taxon>Pseudomonadati</taxon>
        <taxon>Bacteroidota</taxon>
        <taxon>Cytophagia</taxon>
        <taxon>Cytophagales</taxon>
        <taxon>Cyclobacteriaceae</taxon>
        <taxon>Algoriphagus</taxon>
    </lineage>
</organism>
<protein>
    <submittedName>
        <fullName evidence="2">Uncharacterized protein</fullName>
    </submittedName>
</protein>
<evidence type="ECO:0000313" key="3">
    <source>
        <dbReference type="Proteomes" id="UP000294535"/>
    </source>
</evidence>
<dbReference type="RefSeq" id="WP_166637232.1">
    <property type="nucleotide sequence ID" value="NZ_SNYF01000005.1"/>
</dbReference>
<gene>
    <name evidence="2" type="ORF">DFQ04_0416</name>
</gene>
<reference evidence="2 3" key="1">
    <citation type="submission" date="2019-03" db="EMBL/GenBank/DDBJ databases">
        <title>Genomic Encyclopedia of Type Strains, Phase III (KMG-III): the genomes of soil and plant-associated and newly described type strains.</title>
        <authorList>
            <person name="Whitman W."/>
        </authorList>
    </citation>
    <scope>NUCLEOTIDE SEQUENCE [LARGE SCALE GENOMIC DNA]</scope>
    <source>
        <strain evidence="2 3">CECT 8446</strain>
    </source>
</reference>
<evidence type="ECO:0000256" key="1">
    <source>
        <dbReference type="SAM" id="MobiDB-lite"/>
    </source>
</evidence>
<proteinExistence type="predicted"/>